<reference evidence="1 2" key="1">
    <citation type="submission" date="2016-06" db="EMBL/GenBank/DDBJ databases">
        <authorList>
            <person name="Kjaerup R.B."/>
            <person name="Dalgaard T.S."/>
            <person name="Juul-Madsen H.R."/>
        </authorList>
    </citation>
    <scope>NUCLEOTIDE SEQUENCE [LARGE SCALE GENOMIC DNA]</scope>
</reference>
<gene>
    <name evidence="1" type="ORF">ZT3D7_G6145</name>
</gene>
<dbReference type="EMBL" id="LT853696">
    <property type="protein sequence ID" value="SMQ50992.1"/>
    <property type="molecule type" value="Genomic_DNA"/>
</dbReference>
<dbReference type="AlphaFoldDB" id="A0A1X7RU78"/>
<keyword evidence="2" id="KW-1185">Reference proteome</keyword>
<protein>
    <submittedName>
        <fullName evidence="1">Uncharacterized protein</fullName>
    </submittedName>
</protein>
<evidence type="ECO:0000313" key="2">
    <source>
        <dbReference type="Proteomes" id="UP000215127"/>
    </source>
</evidence>
<accession>A0A1X7RU78</accession>
<dbReference type="Proteomes" id="UP000215127">
    <property type="component" value="Chromosome 5"/>
</dbReference>
<proteinExistence type="predicted"/>
<organism evidence="1 2">
    <name type="scientific">Zymoseptoria tritici (strain ST99CH_3D7)</name>
    <dbReference type="NCBI Taxonomy" id="1276538"/>
    <lineage>
        <taxon>Eukaryota</taxon>
        <taxon>Fungi</taxon>
        <taxon>Dikarya</taxon>
        <taxon>Ascomycota</taxon>
        <taxon>Pezizomycotina</taxon>
        <taxon>Dothideomycetes</taxon>
        <taxon>Dothideomycetidae</taxon>
        <taxon>Mycosphaerellales</taxon>
        <taxon>Mycosphaerellaceae</taxon>
        <taxon>Zymoseptoria</taxon>
    </lineage>
</organism>
<sequence>MNTIITYLASFITRHECLSSRHYGPYTIPNHYARTMMETTYEQSNPKDHSRFKAEARFAMSLKSQD</sequence>
<evidence type="ECO:0000313" key="1">
    <source>
        <dbReference type="EMBL" id="SMQ50992.1"/>
    </source>
</evidence>
<name>A0A1X7RU78_ZYMT9</name>